<dbReference type="EC" id="2.6.1.85" evidence="2"/>
<dbReference type="eggNOG" id="COG0147">
    <property type="taxonomic scope" value="Bacteria"/>
</dbReference>
<reference key="2">
    <citation type="submission" date="2011-04" db="EMBL/GenBank/DDBJ databases">
        <title>Complete sequence of chromosome of Haliscomenobacter hydrossis DSM 1100.</title>
        <authorList>
            <consortium name="US DOE Joint Genome Institute (JGI-PGF)"/>
            <person name="Lucas S."/>
            <person name="Han J."/>
            <person name="Lapidus A."/>
            <person name="Bruce D."/>
            <person name="Goodwin L."/>
            <person name="Pitluck S."/>
            <person name="Peters L."/>
            <person name="Kyrpides N."/>
            <person name="Mavromatis K."/>
            <person name="Ivanova N."/>
            <person name="Ovchinnikova G."/>
            <person name="Pagani I."/>
            <person name="Daligault H."/>
            <person name="Detter J.C."/>
            <person name="Han C."/>
            <person name="Land M."/>
            <person name="Hauser L."/>
            <person name="Markowitz V."/>
            <person name="Cheng J.-F."/>
            <person name="Hugenholtz P."/>
            <person name="Woyke T."/>
            <person name="Wu D."/>
            <person name="Verbarg S."/>
            <person name="Frueling A."/>
            <person name="Brambilla E."/>
            <person name="Klenk H.-P."/>
            <person name="Eisen J.A."/>
        </authorList>
    </citation>
    <scope>NUCLEOTIDE SEQUENCE</scope>
    <source>
        <strain>DSM 1100</strain>
    </source>
</reference>
<dbReference type="GO" id="GO:0005737">
    <property type="term" value="C:cytoplasm"/>
    <property type="evidence" value="ECO:0007669"/>
    <property type="project" value="TreeGrafter"/>
</dbReference>
<dbReference type="STRING" id="760192.Halhy_1847"/>
<dbReference type="PRINTS" id="PR00095">
    <property type="entry name" value="ANTSNTHASEI"/>
</dbReference>
<keyword evidence="2" id="KW-0808">Transferase</keyword>
<dbReference type="GO" id="GO:0046820">
    <property type="term" value="F:4-amino-4-deoxychorismate synthase activity"/>
    <property type="evidence" value="ECO:0007669"/>
    <property type="project" value="UniProtKB-EC"/>
</dbReference>
<dbReference type="InterPro" id="IPR019999">
    <property type="entry name" value="Anth_synth_I-like"/>
</dbReference>
<dbReference type="OrthoDB" id="9803598at2"/>
<dbReference type="InterPro" id="IPR015890">
    <property type="entry name" value="Chorismate_C"/>
</dbReference>
<dbReference type="PANTHER" id="PTHR11236">
    <property type="entry name" value="AMINOBENZOATE/ANTHRANILATE SYNTHASE"/>
    <property type="match status" value="1"/>
</dbReference>
<evidence type="ECO:0000313" key="3">
    <source>
        <dbReference type="Proteomes" id="UP000008461"/>
    </source>
</evidence>
<dbReference type="GO" id="GO:0000162">
    <property type="term" value="P:L-tryptophan biosynthetic process"/>
    <property type="evidence" value="ECO:0007669"/>
    <property type="project" value="TreeGrafter"/>
</dbReference>
<proteinExistence type="predicted"/>
<accession>F4L415</accession>
<evidence type="ECO:0000313" key="2">
    <source>
        <dbReference type="EMBL" id="AEE49732.1"/>
    </source>
</evidence>
<dbReference type="InterPro" id="IPR005801">
    <property type="entry name" value="ADC_synthase"/>
</dbReference>
<sequence>MVEVSTPTWRVFTRDLPDQSAVDVFKLKIIQWLEHFQQFSYLDSNGHIQDPYHTFDLLVGAGCIDALSCTNGQGAFEQLAHFQKQYPQEYIFGYFTYDLKNELENLHSAHEDRHGFPGLQFFVPEHRIELRGNTLTLASATAQPEVLYQQIQSLKPKPHLQQQGIELQSRISREEYISTIQKIRAEILQGNLYEMNFCQEFFHPAAEINPFDVFRRLNQKTRAPFSAFYRWHEHFALCASPERFLAKRENKLISQPIKGTIRRGKTVEEDLALKNELYLSPKNRAENVMIVDLVRNDLARSCRAGSVTVEELFGIYGFTTVYQMISTVSGILREDSSTIEAIQYAFPMGSMTGAPKISSMQLIEKLESSRRGLYSGAIGYFAPNGDFDFNVVIRSLLYEQHSGYLSLQVGGAIVYDSVPEEEYAECLLKAERIFEVLRG</sequence>
<organism evidence="2 3">
    <name type="scientific">Haliscomenobacter hydrossis (strain ATCC 27775 / DSM 1100 / LMG 10767 / O)</name>
    <dbReference type="NCBI Taxonomy" id="760192"/>
    <lineage>
        <taxon>Bacteria</taxon>
        <taxon>Pseudomonadati</taxon>
        <taxon>Bacteroidota</taxon>
        <taxon>Saprospiria</taxon>
        <taxon>Saprospirales</taxon>
        <taxon>Haliscomenobacteraceae</taxon>
        <taxon>Haliscomenobacter</taxon>
    </lineage>
</organism>
<dbReference type="RefSeq" id="WP_013764285.1">
    <property type="nucleotide sequence ID" value="NC_015510.1"/>
</dbReference>
<dbReference type="KEGG" id="hhy:Halhy_1847"/>
<dbReference type="PANTHER" id="PTHR11236:SF18">
    <property type="entry name" value="AMINODEOXYCHORISMATE SYNTHASE"/>
    <property type="match status" value="1"/>
</dbReference>
<dbReference type="Proteomes" id="UP000008461">
    <property type="component" value="Chromosome"/>
</dbReference>
<dbReference type="Gene3D" id="3.60.120.10">
    <property type="entry name" value="Anthranilate synthase"/>
    <property type="match status" value="1"/>
</dbReference>
<protein>
    <submittedName>
        <fullName evidence="2">Aminodeoxychorismate synthase</fullName>
        <ecNumber evidence="2">2.6.1.85</ecNumber>
    </submittedName>
</protein>
<reference evidence="2 3" key="1">
    <citation type="journal article" date="2011" name="Stand. Genomic Sci.">
        <title>Complete genome sequence of Haliscomenobacter hydrossis type strain (O).</title>
        <authorList>
            <consortium name="US DOE Joint Genome Institute (JGI-PGF)"/>
            <person name="Daligault H."/>
            <person name="Lapidus A."/>
            <person name="Zeytun A."/>
            <person name="Nolan M."/>
            <person name="Lucas S."/>
            <person name="Del Rio T.G."/>
            <person name="Tice H."/>
            <person name="Cheng J.F."/>
            <person name="Tapia R."/>
            <person name="Han C."/>
            <person name="Goodwin L."/>
            <person name="Pitluck S."/>
            <person name="Liolios K."/>
            <person name="Pagani I."/>
            <person name="Ivanova N."/>
            <person name="Huntemann M."/>
            <person name="Mavromatis K."/>
            <person name="Mikhailova N."/>
            <person name="Pati A."/>
            <person name="Chen A."/>
            <person name="Palaniappan K."/>
            <person name="Land M."/>
            <person name="Hauser L."/>
            <person name="Brambilla E.M."/>
            <person name="Rohde M."/>
            <person name="Verbarg S."/>
            <person name="Goker M."/>
            <person name="Bristow J."/>
            <person name="Eisen J.A."/>
            <person name="Markowitz V."/>
            <person name="Hugenholtz P."/>
            <person name="Kyrpides N.C."/>
            <person name="Klenk H.P."/>
            <person name="Woyke T."/>
        </authorList>
    </citation>
    <scope>NUCLEOTIDE SEQUENCE [LARGE SCALE GENOMIC DNA]</scope>
    <source>
        <strain evidence="3">ATCC 27775 / DSM 1100 / LMG 10767 / O</strain>
    </source>
</reference>
<keyword evidence="2" id="KW-0032">Aminotransferase</keyword>
<evidence type="ECO:0000259" key="1">
    <source>
        <dbReference type="Pfam" id="PF00425"/>
    </source>
</evidence>
<dbReference type="HOGENOM" id="CLU_006493_7_2_10"/>
<name>F4L415_HALH1</name>
<dbReference type="AlphaFoldDB" id="F4L415"/>
<dbReference type="GO" id="GO:0008153">
    <property type="term" value="P:4-aminobenzoate biosynthetic process"/>
    <property type="evidence" value="ECO:0007669"/>
    <property type="project" value="TreeGrafter"/>
</dbReference>
<gene>
    <name evidence="2" type="ordered locus">Halhy_1847</name>
</gene>
<feature type="domain" description="Chorismate-utilising enzyme C-terminal" evidence="1">
    <location>
        <begin position="173"/>
        <end position="429"/>
    </location>
</feature>
<dbReference type="SUPFAM" id="SSF56322">
    <property type="entry name" value="ADC synthase"/>
    <property type="match status" value="1"/>
</dbReference>
<dbReference type="Pfam" id="PF00425">
    <property type="entry name" value="Chorismate_bind"/>
    <property type="match status" value="1"/>
</dbReference>
<dbReference type="EMBL" id="CP002691">
    <property type="protein sequence ID" value="AEE49732.1"/>
    <property type="molecule type" value="Genomic_DNA"/>
</dbReference>
<keyword evidence="3" id="KW-1185">Reference proteome</keyword>